<organism evidence="1 2">
    <name type="scientific">Smallanthus sonchifolius</name>
    <dbReference type="NCBI Taxonomy" id="185202"/>
    <lineage>
        <taxon>Eukaryota</taxon>
        <taxon>Viridiplantae</taxon>
        <taxon>Streptophyta</taxon>
        <taxon>Embryophyta</taxon>
        <taxon>Tracheophyta</taxon>
        <taxon>Spermatophyta</taxon>
        <taxon>Magnoliopsida</taxon>
        <taxon>eudicotyledons</taxon>
        <taxon>Gunneridae</taxon>
        <taxon>Pentapetalae</taxon>
        <taxon>asterids</taxon>
        <taxon>campanulids</taxon>
        <taxon>Asterales</taxon>
        <taxon>Asteraceae</taxon>
        <taxon>Asteroideae</taxon>
        <taxon>Heliantheae alliance</taxon>
        <taxon>Millerieae</taxon>
        <taxon>Smallanthus</taxon>
    </lineage>
</organism>
<name>A0ACB9K798_9ASTR</name>
<gene>
    <name evidence="1" type="ORF">L1987_02195</name>
</gene>
<reference evidence="2" key="1">
    <citation type="journal article" date="2022" name="Mol. Ecol. Resour.">
        <title>The genomes of chicory, endive, great burdock and yacon provide insights into Asteraceae palaeo-polyploidization history and plant inulin production.</title>
        <authorList>
            <person name="Fan W."/>
            <person name="Wang S."/>
            <person name="Wang H."/>
            <person name="Wang A."/>
            <person name="Jiang F."/>
            <person name="Liu H."/>
            <person name="Zhao H."/>
            <person name="Xu D."/>
            <person name="Zhang Y."/>
        </authorList>
    </citation>
    <scope>NUCLEOTIDE SEQUENCE [LARGE SCALE GENOMIC DNA]</scope>
    <source>
        <strain evidence="2">cv. Yunnan</strain>
    </source>
</reference>
<dbReference type="Proteomes" id="UP001056120">
    <property type="component" value="Linkage Group LG01"/>
</dbReference>
<sequence>MELLMEGDAYGSPEGEHIRLKELMSFEEIMSDRSSVRPSEEDHIRSKELISFRRRSCRIEGAYVLRKEIMSDRRSLRPSE</sequence>
<comment type="caution">
    <text evidence="1">The sequence shown here is derived from an EMBL/GenBank/DDBJ whole genome shotgun (WGS) entry which is preliminary data.</text>
</comment>
<protein>
    <submittedName>
        <fullName evidence="1">Uncharacterized protein</fullName>
    </submittedName>
</protein>
<evidence type="ECO:0000313" key="1">
    <source>
        <dbReference type="EMBL" id="KAI3828098.1"/>
    </source>
</evidence>
<keyword evidence="2" id="KW-1185">Reference proteome</keyword>
<evidence type="ECO:0000313" key="2">
    <source>
        <dbReference type="Proteomes" id="UP001056120"/>
    </source>
</evidence>
<reference evidence="1 2" key="2">
    <citation type="journal article" date="2022" name="Mol. Ecol. Resour.">
        <title>The genomes of chicory, endive, great burdock and yacon provide insights into Asteraceae paleo-polyploidization history and plant inulin production.</title>
        <authorList>
            <person name="Fan W."/>
            <person name="Wang S."/>
            <person name="Wang H."/>
            <person name="Wang A."/>
            <person name="Jiang F."/>
            <person name="Liu H."/>
            <person name="Zhao H."/>
            <person name="Xu D."/>
            <person name="Zhang Y."/>
        </authorList>
    </citation>
    <scope>NUCLEOTIDE SEQUENCE [LARGE SCALE GENOMIC DNA]</scope>
    <source>
        <strain evidence="2">cv. Yunnan</strain>
        <tissue evidence="1">Leaves</tissue>
    </source>
</reference>
<proteinExistence type="predicted"/>
<accession>A0ACB9K798</accession>
<dbReference type="EMBL" id="CM042018">
    <property type="protein sequence ID" value="KAI3828098.1"/>
    <property type="molecule type" value="Genomic_DNA"/>
</dbReference>